<dbReference type="Proteomes" id="UP000256645">
    <property type="component" value="Unassembled WGS sequence"/>
</dbReference>
<reference evidence="2 3" key="1">
    <citation type="journal article" date="2018" name="IMA Fungus">
        <title>IMA Genome-F 9: Draft genome sequence of Annulohypoxylon stygium, Aspergillus mulundensis, Berkeleyomyces basicola (syn. Thielaviopsis basicola), Ceratocystis smalleyi, two Cercospora beticola strains, Coleophoma cylindrospora, Fusarium fracticaudum, Phialophora cf. hyalina, and Morchella septimelata.</title>
        <authorList>
            <person name="Wingfield B.D."/>
            <person name="Bills G.F."/>
            <person name="Dong Y."/>
            <person name="Huang W."/>
            <person name="Nel W.J."/>
            <person name="Swalarsk-Parry B.S."/>
            <person name="Vaghefi N."/>
            <person name="Wilken P.M."/>
            <person name="An Z."/>
            <person name="de Beer Z.W."/>
            <person name="De Vos L."/>
            <person name="Chen L."/>
            <person name="Duong T.A."/>
            <person name="Gao Y."/>
            <person name="Hammerbacher A."/>
            <person name="Kikkert J.R."/>
            <person name="Li Y."/>
            <person name="Li H."/>
            <person name="Li K."/>
            <person name="Li Q."/>
            <person name="Liu X."/>
            <person name="Ma X."/>
            <person name="Naidoo K."/>
            <person name="Pethybridge S.J."/>
            <person name="Sun J."/>
            <person name="Steenkamp E.T."/>
            <person name="van der Nest M.A."/>
            <person name="van Wyk S."/>
            <person name="Wingfield M.J."/>
            <person name="Xiong C."/>
            <person name="Yue Q."/>
            <person name="Zhang X."/>
        </authorList>
    </citation>
    <scope>NUCLEOTIDE SEQUENCE [LARGE SCALE GENOMIC DNA]</scope>
    <source>
        <strain evidence="2 3">BP6252</strain>
    </source>
</reference>
<evidence type="ECO:0000313" key="2">
    <source>
        <dbReference type="EMBL" id="RDW68096.1"/>
    </source>
</evidence>
<sequence length="285" mass="31145">MSKPTLIFVPGAYHSPDCYDTVIAKLTPLGYKCIKYALLAAPASPSTSVPVPDLQPDIAALRSEVESELDASASANNDVVVVAHSWSGIVASAALKDLGKPEREKHGKANGVRSIAFISAFVPRPGVSLFDSIGGVKPANWINDEEGWVRVPNGEEKFYHDLAPAEQAEWTSKLLLHSYATLYAAADYVAWETIPSRYLVCDDDRAIPKRLQEAMVQTCLEQGAPMLTEHVWSSHSPFLSQPDVVVGFLRRAAGEEGVEEMGTIRKHLGWQEAELLWGRHLDNGI</sequence>
<dbReference type="PANTHER" id="PTHR37017:SF11">
    <property type="entry name" value="ESTERASE_LIPASE_THIOESTERASE DOMAIN-CONTAINING PROTEIN"/>
    <property type="match status" value="1"/>
</dbReference>
<evidence type="ECO:0000313" key="3">
    <source>
        <dbReference type="Proteomes" id="UP000256645"/>
    </source>
</evidence>
<feature type="domain" description="AB hydrolase-1" evidence="1">
    <location>
        <begin position="6"/>
        <end position="246"/>
    </location>
</feature>
<gene>
    <name evidence="2" type="ORF">BP6252_09492</name>
</gene>
<dbReference type="OrthoDB" id="408373at2759"/>
<dbReference type="STRING" id="1849047.A0A3D8R287"/>
<dbReference type="PANTHER" id="PTHR37017">
    <property type="entry name" value="AB HYDROLASE-1 DOMAIN-CONTAINING PROTEIN-RELATED"/>
    <property type="match status" value="1"/>
</dbReference>
<comment type="caution">
    <text evidence="2">The sequence shown here is derived from an EMBL/GenBank/DDBJ whole genome shotgun (WGS) entry which is preliminary data.</text>
</comment>
<accession>A0A3D8R287</accession>
<evidence type="ECO:0000259" key="1">
    <source>
        <dbReference type="Pfam" id="PF12697"/>
    </source>
</evidence>
<organism evidence="2 3">
    <name type="scientific">Coleophoma cylindrospora</name>
    <dbReference type="NCBI Taxonomy" id="1849047"/>
    <lineage>
        <taxon>Eukaryota</taxon>
        <taxon>Fungi</taxon>
        <taxon>Dikarya</taxon>
        <taxon>Ascomycota</taxon>
        <taxon>Pezizomycotina</taxon>
        <taxon>Leotiomycetes</taxon>
        <taxon>Helotiales</taxon>
        <taxon>Dermateaceae</taxon>
        <taxon>Coleophoma</taxon>
    </lineage>
</organism>
<dbReference type="EMBL" id="PDLM01000010">
    <property type="protein sequence ID" value="RDW68096.1"/>
    <property type="molecule type" value="Genomic_DNA"/>
</dbReference>
<name>A0A3D8R287_9HELO</name>
<dbReference type="Pfam" id="PF12697">
    <property type="entry name" value="Abhydrolase_6"/>
    <property type="match status" value="1"/>
</dbReference>
<dbReference type="InterPro" id="IPR000073">
    <property type="entry name" value="AB_hydrolase_1"/>
</dbReference>
<protein>
    <recommendedName>
        <fullName evidence="1">AB hydrolase-1 domain-containing protein</fullName>
    </recommendedName>
</protein>
<keyword evidence="3" id="KW-1185">Reference proteome</keyword>
<dbReference type="Gene3D" id="3.40.50.1820">
    <property type="entry name" value="alpha/beta hydrolase"/>
    <property type="match status" value="1"/>
</dbReference>
<proteinExistence type="predicted"/>
<dbReference type="AlphaFoldDB" id="A0A3D8R287"/>
<dbReference type="InterPro" id="IPR029058">
    <property type="entry name" value="AB_hydrolase_fold"/>
</dbReference>
<dbReference type="InterPro" id="IPR052897">
    <property type="entry name" value="Sec-Metab_Biosynth_Hydrolase"/>
</dbReference>
<dbReference type="SUPFAM" id="SSF53474">
    <property type="entry name" value="alpha/beta-Hydrolases"/>
    <property type="match status" value="1"/>
</dbReference>